<dbReference type="SUPFAM" id="SSF55120">
    <property type="entry name" value="Pseudouridine synthase"/>
    <property type="match status" value="1"/>
</dbReference>
<evidence type="ECO:0000259" key="7">
    <source>
        <dbReference type="Pfam" id="PF16198"/>
    </source>
</evidence>
<comment type="similarity">
    <text evidence="2 5">Belongs to the pseudouridine synthase TruB family. Type 1 subfamily.</text>
</comment>
<dbReference type="PATRIC" id="fig|284581.3.peg.2558"/>
<evidence type="ECO:0000259" key="6">
    <source>
        <dbReference type="Pfam" id="PF01509"/>
    </source>
</evidence>
<evidence type="ECO:0000256" key="1">
    <source>
        <dbReference type="ARBA" id="ARBA00000385"/>
    </source>
</evidence>
<keyword evidence="4 5" id="KW-0413">Isomerase</keyword>
<proteinExistence type="inferred from homology"/>
<dbReference type="PANTHER" id="PTHR13767">
    <property type="entry name" value="TRNA-PSEUDOURIDINE SYNTHASE"/>
    <property type="match status" value="1"/>
</dbReference>
<dbReference type="AlphaFoldDB" id="A0A0M0L7C2"/>
<feature type="domain" description="Pseudouridine synthase II N-terminal" evidence="6">
    <location>
        <begin position="23"/>
        <end position="178"/>
    </location>
</feature>
<dbReference type="InterPro" id="IPR036974">
    <property type="entry name" value="PUA_sf"/>
</dbReference>
<evidence type="ECO:0000256" key="3">
    <source>
        <dbReference type="ARBA" id="ARBA00022694"/>
    </source>
</evidence>
<comment type="function">
    <text evidence="5">Responsible for synthesis of pseudouridine from uracil-55 in the psi GC loop of transfer RNAs.</text>
</comment>
<protein>
    <recommendedName>
        <fullName evidence="5">tRNA pseudouridine synthase B</fullName>
        <ecNumber evidence="5">5.4.99.25</ecNumber>
    </recommendedName>
    <alternativeName>
        <fullName evidence="5">tRNA pseudouridine(55) synthase</fullName>
        <shortName evidence="5">Psi55 synthase</shortName>
    </alternativeName>
    <alternativeName>
        <fullName evidence="5">tRNA pseudouridylate synthase</fullName>
    </alternativeName>
    <alternativeName>
        <fullName evidence="5">tRNA-uridine isomerase</fullName>
    </alternativeName>
</protein>
<dbReference type="Gene3D" id="2.30.130.10">
    <property type="entry name" value="PUA domain"/>
    <property type="match status" value="1"/>
</dbReference>
<dbReference type="Pfam" id="PF01509">
    <property type="entry name" value="TruB_N"/>
    <property type="match status" value="1"/>
</dbReference>
<dbReference type="EMBL" id="LILC01000013">
    <property type="protein sequence ID" value="KOO46573.1"/>
    <property type="molecule type" value="Genomic_DNA"/>
</dbReference>
<dbReference type="OrthoDB" id="9802309at2"/>
<evidence type="ECO:0000313" key="8">
    <source>
        <dbReference type="EMBL" id="KOO46573.1"/>
    </source>
</evidence>
<dbReference type="GO" id="GO:0003723">
    <property type="term" value="F:RNA binding"/>
    <property type="evidence" value="ECO:0007669"/>
    <property type="project" value="InterPro"/>
</dbReference>
<dbReference type="FunFam" id="3.30.2350.10:FF:000011">
    <property type="entry name" value="tRNA pseudouridine synthase B"/>
    <property type="match status" value="1"/>
</dbReference>
<dbReference type="InterPro" id="IPR014780">
    <property type="entry name" value="tRNA_psdUridine_synth_TruB"/>
</dbReference>
<dbReference type="GO" id="GO:0160148">
    <property type="term" value="F:tRNA pseudouridine(55) synthase activity"/>
    <property type="evidence" value="ECO:0007669"/>
    <property type="project" value="UniProtKB-EC"/>
</dbReference>
<name>A0A0M0L7C2_9BACI</name>
<dbReference type="Gene3D" id="3.30.2350.10">
    <property type="entry name" value="Pseudouridine synthase"/>
    <property type="match status" value="1"/>
</dbReference>
<evidence type="ECO:0000313" key="9">
    <source>
        <dbReference type="Proteomes" id="UP000037558"/>
    </source>
</evidence>
<dbReference type="GO" id="GO:0031119">
    <property type="term" value="P:tRNA pseudouridine synthesis"/>
    <property type="evidence" value="ECO:0007669"/>
    <property type="project" value="UniProtKB-UniRule"/>
</dbReference>
<keyword evidence="3 5" id="KW-0819">tRNA processing</keyword>
<dbReference type="Proteomes" id="UP000037558">
    <property type="component" value="Unassembled WGS sequence"/>
</dbReference>
<dbReference type="GO" id="GO:1990481">
    <property type="term" value="P:mRNA pseudouridine synthesis"/>
    <property type="evidence" value="ECO:0007669"/>
    <property type="project" value="TreeGrafter"/>
</dbReference>
<reference evidence="9" key="1">
    <citation type="submission" date="2015-08" db="EMBL/GenBank/DDBJ databases">
        <title>Fjat-14210 dsm16467.</title>
        <authorList>
            <person name="Liu B."/>
            <person name="Wang J."/>
            <person name="Zhu Y."/>
            <person name="Liu G."/>
            <person name="Chen Q."/>
            <person name="Chen Z."/>
            <person name="Lan J."/>
            <person name="Che J."/>
            <person name="Ge C."/>
            <person name="Shi H."/>
            <person name="Pan Z."/>
            <person name="Liu X."/>
        </authorList>
    </citation>
    <scope>NUCLEOTIDE SEQUENCE [LARGE SCALE GENOMIC DNA]</scope>
    <source>
        <strain evidence="9">DSM 16467</strain>
    </source>
</reference>
<dbReference type="CDD" id="cd02573">
    <property type="entry name" value="PseudoU_synth_EcTruB"/>
    <property type="match status" value="1"/>
</dbReference>
<dbReference type="EC" id="5.4.99.25" evidence="5"/>
<feature type="domain" description="tRNA pseudouridylate synthase B C-terminal" evidence="7">
    <location>
        <begin position="179"/>
        <end position="237"/>
    </location>
</feature>
<dbReference type="Pfam" id="PF16198">
    <property type="entry name" value="TruB_C_2"/>
    <property type="match status" value="1"/>
</dbReference>
<gene>
    <name evidence="5 8" type="primary">truB</name>
    <name evidence="8" type="ORF">AMD01_12190</name>
</gene>
<keyword evidence="9" id="KW-1185">Reference proteome</keyword>
<evidence type="ECO:0000256" key="5">
    <source>
        <dbReference type="HAMAP-Rule" id="MF_01080"/>
    </source>
</evidence>
<dbReference type="InterPro" id="IPR002501">
    <property type="entry name" value="PsdUridine_synth_N"/>
</dbReference>
<organism evidence="8 9">
    <name type="scientific">Priestia koreensis</name>
    <dbReference type="NCBI Taxonomy" id="284581"/>
    <lineage>
        <taxon>Bacteria</taxon>
        <taxon>Bacillati</taxon>
        <taxon>Bacillota</taxon>
        <taxon>Bacilli</taxon>
        <taxon>Bacillales</taxon>
        <taxon>Bacillaceae</taxon>
        <taxon>Priestia</taxon>
    </lineage>
</organism>
<comment type="caution">
    <text evidence="8">The sequence shown here is derived from an EMBL/GenBank/DDBJ whole genome shotgun (WGS) entry which is preliminary data.</text>
</comment>
<dbReference type="InterPro" id="IPR032819">
    <property type="entry name" value="TruB_C"/>
</dbReference>
<dbReference type="NCBIfam" id="TIGR00431">
    <property type="entry name" value="TruB"/>
    <property type="match status" value="1"/>
</dbReference>
<feature type="active site" description="Nucleophile" evidence="5">
    <location>
        <position position="38"/>
    </location>
</feature>
<dbReference type="PANTHER" id="PTHR13767:SF2">
    <property type="entry name" value="PSEUDOURIDYLATE SYNTHASE TRUB1"/>
    <property type="match status" value="1"/>
</dbReference>
<evidence type="ECO:0000256" key="2">
    <source>
        <dbReference type="ARBA" id="ARBA00005642"/>
    </source>
</evidence>
<dbReference type="InterPro" id="IPR020103">
    <property type="entry name" value="PsdUridine_synth_cat_dom_sf"/>
</dbReference>
<evidence type="ECO:0000256" key="4">
    <source>
        <dbReference type="ARBA" id="ARBA00023235"/>
    </source>
</evidence>
<comment type="catalytic activity">
    <reaction evidence="1 5">
        <text>uridine(55) in tRNA = pseudouridine(55) in tRNA</text>
        <dbReference type="Rhea" id="RHEA:42532"/>
        <dbReference type="Rhea" id="RHEA-COMP:10101"/>
        <dbReference type="Rhea" id="RHEA-COMP:10102"/>
        <dbReference type="ChEBI" id="CHEBI:65314"/>
        <dbReference type="ChEBI" id="CHEBI:65315"/>
        <dbReference type="EC" id="5.4.99.25"/>
    </reaction>
</comment>
<accession>A0A0M0L7C2</accession>
<dbReference type="RefSeq" id="WP_053401667.1">
    <property type="nucleotide sequence ID" value="NZ_JAUKEN010000001.1"/>
</dbReference>
<dbReference type="HAMAP" id="MF_01080">
    <property type="entry name" value="TruB_bact"/>
    <property type="match status" value="1"/>
</dbReference>
<sequence>MDGILVLNKPKGLTSHDCVFKIRKILRTKKVGHTGTLDPDVTGVLPICIGRGTKVVEYLTNHSKTYEGEVTLGLSTTTEDASGDAVEQKKVTHTFSRKQVLDMLASLTGTIQQTPPMYSAVKVNGKKLYEYARAGIEVERPSRDITIHELTLLDEREEFSGETISFRFRVHCSKGTYVRTLAVMMGERLGYPAHMSDLIRTASGEFTLQDCLTFEQIEHSMEEGTIQEHLLPIEKALNHLPKWVISDTLAEKVKNGAVLSKPDEITDAEQLIRVMDERGQVLAIYQVHPTKEDKIKPVKVLAIHTED</sequence>
<dbReference type="STRING" id="284581.AMD01_12190"/>